<dbReference type="HOGENOM" id="CLU_076318_1_1_2"/>
<sequence length="165" mass="17890">MSTDTTTSCSGDEQRSNAIVSACLLGLNCRYDGNSALNERVFRFLEGNKLNLIPVCPEQLAGFPTPRKKCEIKDGDGFDVVDGRARVFTEDGEDVTELFIRGAEETFRIARIVKAKVAVLKSFSPSCGAGRIYDGSFSGRTKEGWGVTAAMLRRAGIVVLSDLDV</sequence>
<dbReference type="PANTHER" id="PTHR30087:SF1">
    <property type="entry name" value="HYPOTHETICAL CYTOSOLIC PROTEIN"/>
    <property type="match status" value="1"/>
</dbReference>
<evidence type="ECO:0000313" key="1">
    <source>
        <dbReference type="EMBL" id="AEA46301.1"/>
    </source>
</evidence>
<proteinExistence type="predicted"/>
<protein>
    <submittedName>
        <fullName evidence="1">Uncharacterized protein</fullName>
    </submittedName>
</protein>
<accession>F2KNZ3</accession>
<dbReference type="OrthoDB" id="2675at2157"/>
<dbReference type="InterPro" id="IPR007553">
    <property type="entry name" value="2-thiour_desulf"/>
</dbReference>
<dbReference type="RefSeq" id="WP_013682977.1">
    <property type="nucleotide sequence ID" value="NC_015320.1"/>
</dbReference>
<reference evidence="1 2" key="1">
    <citation type="submission" date="2011-03" db="EMBL/GenBank/DDBJ databases">
        <title>The complete genome of Archaeoglobus veneficus SNP6.</title>
        <authorList>
            <consortium name="US DOE Joint Genome Institute (JGI-PGF)"/>
            <person name="Lucas S."/>
            <person name="Copeland A."/>
            <person name="Lapidus A."/>
            <person name="Bruce D."/>
            <person name="Goodwin L."/>
            <person name="Pitluck S."/>
            <person name="Kyrpides N."/>
            <person name="Mavromatis K."/>
            <person name="Pagani I."/>
            <person name="Ivanova N."/>
            <person name="Mikhailova N."/>
            <person name="Lu M."/>
            <person name="Detter J.C."/>
            <person name="Tapia R."/>
            <person name="Han C."/>
            <person name="Land M."/>
            <person name="Hauser L."/>
            <person name="Markowitz V."/>
            <person name="Cheng J.-F."/>
            <person name="Hugenholtz P."/>
            <person name="Woyke T."/>
            <person name="Wu D."/>
            <person name="Spring S."/>
            <person name="Brambilla E."/>
            <person name="Klenk H.-P."/>
            <person name="Eisen J.A."/>
        </authorList>
    </citation>
    <scope>NUCLEOTIDE SEQUENCE [LARGE SCALE GENOMIC DNA]</scope>
    <source>
        <strain>SNP6</strain>
    </source>
</reference>
<dbReference type="KEGG" id="ave:Arcve_0266"/>
<dbReference type="PANTHER" id="PTHR30087">
    <property type="entry name" value="INNER MEMBRANE PROTEIN"/>
    <property type="match status" value="1"/>
</dbReference>
<keyword evidence="2" id="KW-1185">Reference proteome</keyword>
<dbReference type="AlphaFoldDB" id="F2KNZ3"/>
<evidence type="ECO:0000313" key="2">
    <source>
        <dbReference type="Proteomes" id="UP000008136"/>
    </source>
</evidence>
<organism evidence="1 2">
    <name type="scientific">Archaeoglobus veneficus (strain DSM 11195 / SNP6)</name>
    <dbReference type="NCBI Taxonomy" id="693661"/>
    <lineage>
        <taxon>Archaea</taxon>
        <taxon>Methanobacteriati</taxon>
        <taxon>Methanobacteriota</taxon>
        <taxon>Archaeoglobi</taxon>
        <taxon>Archaeoglobales</taxon>
        <taxon>Archaeoglobaceae</taxon>
        <taxon>Archaeoglobus</taxon>
    </lineage>
</organism>
<dbReference type="Proteomes" id="UP000008136">
    <property type="component" value="Chromosome"/>
</dbReference>
<dbReference type="STRING" id="693661.Arcve_0266"/>
<dbReference type="GeneID" id="10393360"/>
<dbReference type="EMBL" id="CP002588">
    <property type="protein sequence ID" value="AEA46301.1"/>
    <property type="molecule type" value="Genomic_DNA"/>
</dbReference>
<dbReference type="Pfam" id="PF04463">
    <property type="entry name" value="2-thiour_desulf"/>
    <property type="match status" value="1"/>
</dbReference>
<gene>
    <name evidence="1" type="ordered locus">Arcve_0266</name>
</gene>
<dbReference type="eggNOG" id="arCOG04848">
    <property type="taxonomic scope" value="Archaea"/>
</dbReference>
<name>F2KNZ3_ARCVS</name>